<organism evidence="1 2">
    <name type="scientific">Pulveribacter suum</name>
    <dbReference type="NCBI Taxonomy" id="2116657"/>
    <lineage>
        <taxon>Bacteria</taxon>
        <taxon>Pseudomonadati</taxon>
        <taxon>Pseudomonadota</taxon>
        <taxon>Betaproteobacteria</taxon>
        <taxon>Burkholderiales</taxon>
        <taxon>Comamonadaceae</taxon>
        <taxon>Pulveribacter</taxon>
    </lineage>
</organism>
<dbReference type="RefSeq" id="WP_106845667.1">
    <property type="nucleotide sequence ID" value="NZ_CP027792.1"/>
</dbReference>
<dbReference type="KEGG" id="melm:C7H73_05155"/>
<evidence type="ECO:0000313" key="2">
    <source>
        <dbReference type="Proteomes" id="UP000241829"/>
    </source>
</evidence>
<dbReference type="EMBL" id="CP027792">
    <property type="protein sequence ID" value="AVP57110.1"/>
    <property type="molecule type" value="Genomic_DNA"/>
</dbReference>
<evidence type="ECO:0000313" key="1">
    <source>
        <dbReference type="EMBL" id="AVP57110.1"/>
    </source>
</evidence>
<sequence>MTSPNSTRPWAKTVMKAQDFSHDWDHYVTIKVKSIRAVALSGLHTFTEDSYTVPQAVGFIELLGSRAGALRTALRIGFSKSADLPPPSFELYESMALGTLTLPADCFSAILQFINCPSAHFRIGGDGSRNAVATEAPLLQSGLPQAAAASA</sequence>
<proteinExistence type="predicted"/>
<gene>
    <name evidence="1" type="ORF">C7H73_05155</name>
</gene>
<dbReference type="AlphaFoldDB" id="A0A2P1NJF1"/>
<protein>
    <submittedName>
        <fullName evidence="1">Uncharacterized protein</fullName>
    </submittedName>
</protein>
<dbReference type="Proteomes" id="UP000241829">
    <property type="component" value="Chromosome"/>
</dbReference>
<keyword evidence="2" id="KW-1185">Reference proteome</keyword>
<accession>A0A2P1NJF1</accession>
<reference evidence="2" key="1">
    <citation type="submission" date="2018-03" db="EMBL/GenBank/DDBJ databases">
        <title>Genome sequencing of Melaminivora sp. strain SC2-7.</title>
        <authorList>
            <person name="Kim S.-J."/>
            <person name="Heo J."/>
            <person name="Ahn J.-H."/>
            <person name="Kwon S.-W."/>
        </authorList>
    </citation>
    <scope>NUCLEOTIDE SEQUENCE [LARGE SCALE GENOMIC DNA]</scope>
    <source>
        <strain evidence="2">SC2-7</strain>
    </source>
</reference>
<dbReference type="OrthoDB" id="8815948at2"/>
<name>A0A2P1NJF1_9BURK</name>